<dbReference type="SUPFAM" id="SSF52058">
    <property type="entry name" value="L domain-like"/>
    <property type="match status" value="1"/>
</dbReference>
<dbReference type="OrthoDB" id="1436052at2759"/>
<reference evidence="2 3" key="1">
    <citation type="submission" date="2019-05" db="EMBL/GenBank/DDBJ databases">
        <title>Mikania micrantha, genome provides insights into the molecular mechanism of rapid growth.</title>
        <authorList>
            <person name="Liu B."/>
        </authorList>
    </citation>
    <scope>NUCLEOTIDE SEQUENCE [LARGE SCALE GENOMIC DNA]</scope>
    <source>
        <strain evidence="2">NLD-2019</strain>
        <tissue evidence="2">Leaf</tissue>
    </source>
</reference>
<sequence>MWRRSSTRQLKGPAIEYTLDLGNHNLNGPIPENLADLAQLQCLVLSHNNLSGSIPSKSSLSFSQFGDSLKLQGLYLGKNQLSGTIPERLGRLSSLVKLNFTSNKLYRSGSSSKEQQWLVAFPIDLSRGWDVKEGFLV</sequence>
<accession>A0A5N6NAL7</accession>
<dbReference type="EMBL" id="SZYD01000012">
    <property type="protein sequence ID" value="KAD4584891.1"/>
    <property type="molecule type" value="Genomic_DNA"/>
</dbReference>
<evidence type="ECO:0000313" key="3">
    <source>
        <dbReference type="Proteomes" id="UP000326396"/>
    </source>
</evidence>
<evidence type="ECO:0008006" key="4">
    <source>
        <dbReference type="Google" id="ProtNLM"/>
    </source>
</evidence>
<dbReference type="Pfam" id="PF00560">
    <property type="entry name" value="LRR_1"/>
    <property type="match status" value="2"/>
</dbReference>
<organism evidence="2 3">
    <name type="scientific">Mikania micrantha</name>
    <name type="common">bitter vine</name>
    <dbReference type="NCBI Taxonomy" id="192012"/>
    <lineage>
        <taxon>Eukaryota</taxon>
        <taxon>Viridiplantae</taxon>
        <taxon>Streptophyta</taxon>
        <taxon>Embryophyta</taxon>
        <taxon>Tracheophyta</taxon>
        <taxon>Spermatophyta</taxon>
        <taxon>Magnoliopsida</taxon>
        <taxon>eudicotyledons</taxon>
        <taxon>Gunneridae</taxon>
        <taxon>Pentapetalae</taxon>
        <taxon>asterids</taxon>
        <taxon>campanulids</taxon>
        <taxon>Asterales</taxon>
        <taxon>Asteraceae</taxon>
        <taxon>Asteroideae</taxon>
        <taxon>Heliantheae alliance</taxon>
        <taxon>Eupatorieae</taxon>
        <taxon>Mikania</taxon>
    </lineage>
</organism>
<dbReference type="Proteomes" id="UP000326396">
    <property type="component" value="Linkage Group LG2"/>
</dbReference>
<evidence type="ECO:0000256" key="1">
    <source>
        <dbReference type="ARBA" id="ARBA00022729"/>
    </source>
</evidence>
<dbReference type="Gene3D" id="3.80.10.10">
    <property type="entry name" value="Ribonuclease Inhibitor"/>
    <property type="match status" value="2"/>
</dbReference>
<evidence type="ECO:0000313" key="2">
    <source>
        <dbReference type="EMBL" id="KAD4584891.1"/>
    </source>
</evidence>
<comment type="caution">
    <text evidence="2">The sequence shown here is derived from an EMBL/GenBank/DDBJ whole genome shotgun (WGS) entry which is preliminary data.</text>
</comment>
<dbReference type="InterPro" id="IPR032675">
    <property type="entry name" value="LRR_dom_sf"/>
</dbReference>
<dbReference type="AlphaFoldDB" id="A0A5N6NAL7"/>
<proteinExistence type="predicted"/>
<dbReference type="InterPro" id="IPR001611">
    <property type="entry name" value="Leu-rich_rpt"/>
</dbReference>
<keyword evidence="1" id="KW-0732">Signal</keyword>
<dbReference type="PANTHER" id="PTHR48060:SF21">
    <property type="entry name" value="L DOMAIN-LIKE PROTEIN"/>
    <property type="match status" value="1"/>
</dbReference>
<keyword evidence="3" id="KW-1185">Reference proteome</keyword>
<name>A0A5N6NAL7_9ASTR</name>
<dbReference type="PROSITE" id="PS51450">
    <property type="entry name" value="LRR"/>
    <property type="match status" value="1"/>
</dbReference>
<dbReference type="InterPro" id="IPR053211">
    <property type="entry name" value="DNA_repair-toleration"/>
</dbReference>
<dbReference type="PANTHER" id="PTHR48060">
    <property type="entry name" value="DNA DAMAGE-REPAIR/TOLERATION PROTEIN DRT100"/>
    <property type="match status" value="1"/>
</dbReference>
<protein>
    <recommendedName>
        <fullName evidence="4">Leucine-rich repeat-containing N-terminal plant-type domain-containing protein</fullName>
    </recommendedName>
</protein>
<gene>
    <name evidence="2" type="ORF">E3N88_22492</name>
</gene>